<feature type="binding site" evidence="5">
    <location>
        <position position="45"/>
    </location>
    <ligand>
        <name>Zn(2+)</name>
        <dbReference type="ChEBI" id="CHEBI:29105"/>
    </ligand>
</feature>
<evidence type="ECO:0000256" key="3">
    <source>
        <dbReference type="ARBA" id="ARBA00023239"/>
    </source>
</evidence>
<gene>
    <name evidence="6" type="ORF">Pdsh_06035</name>
</gene>
<sequence length="134" mass="15507">MAEKEHRAHAAGCHHKLPFRVKACTMFSAAHRIEGHPRCGRIHGHNYRVCIVLREDKPMGIDLDELEEWLQEHVFKRFDHQYLNKLLAEDGELPTVTSEDLAQMIASWLEKSYPGMVELVEVCETPQLCVEYIP</sequence>
<name>A0A211YNI6_9CREN</name>
<keyword evidence="7" id="KW-1185">Reference proteome</keyword>
<keyword evidence="2 5" id="KW-0862">Zinc</keyword>
<dbReference type="InterPro" id="IPR038418">
    <property type="entry name" value="6-PTP_synth/QueD_sf"/>
</dbReference>
<comment type="caution">
    <text evidence="6">The sequence shown here is derived from an EMBL/GenBank/DDBJ whole genome shotgun (WGS) entry which is preliminary data.</text>
</comment>
<feature type="active site" description="Charge relay system" evidence="4">
    <location>
        <position position="80"/>
    </location>
</feature>
<evidence type="ECO:0000256" key="1">
    <source>
        <dbReference type="ARBA" id="ARBA00022723"/>
    </source>
</evidence>
<dbReference type="EMBL" id="NCQP01000003">
    <property type="protein sequence ID" value="OWJ54585.1"/>
    <property type="molecule type" value="Genomic_DNA"/>
</dbReference>
<dbReference type="AlphaFoldDB" id="A0A211YNI6"/>
<organism evidence="6 7">
    <name type="scientific">Pyrodictium delaneyi</name>
    <dbReference type="NCBI Taxonomy" id="1273541"/>
    <lineage>
        <taxon>Archaea</taxon>
        <taxon>Thermoproteota</taxon>
        <taxon>Thermoprotei</taxon>
        <taxon>Desulfurococcales</taxon>
        <taxon>Pyrodictiaceae</taxon>
        <taxon>Pyrodictium</taxon>
    </lineage>
</organism>
<protein>
    <recommendedName>
        <fullName evidence="8">6-carboxy-5,6,7,8-tetrahydropterin synthase</fullName>
    </recommendedName>
</protein>
<dbReference type="PANTHER" id="PTHR12589">
    <property type="entry name" value="PYRUVOYL TETRAHYDROBIOPTERIN SYNTHASE"/>
    <property type="match status" value="1"/>
</dbReference>
<dbReference type="Gene3D" id="3.30.479.10">
    <property type="entry name" value="6-pyruvoyl tetrahydropterin synthase/QueD"/>
    <property type="match status" value="1"/>
</dbReference>
<evidence type="ECO:0008006" key="8">
    <source>
        <dbReference type="Google" id="ProtNLM"/>
    </source>
</evidence>
<feature type="active site" description="Charge relay system" evidence="4">
    <location>
        <position position="124"/>
    </location>
</feature>
<comment type="cofactor">
    <cofactor evidence="5">
        <name>Zn(2+)</name>
        <dbReference type="ChEBI" id="CHEBI:29105"/>
    </cofactor>
    <text evidence="5">Binds 1 zinc ion per subunit.</text>
</comment>
<dbReference type="InterPro" id="IPR007115">
    <property type="entry name" value="6-PTP_synth/QueD"/>
</dbReference>
<keyword evidence="1 5" id="KW-0479">Metal-binding</keyword>
<dbReference type="SUPFAM" id="SSF55620">
    <property type="entry name" value="Tetrahydrobiopterin biosynthesis enzymes-like"/>
    <property type="match status" value="1"/>
</dbReference>
<keyword evidence="3" id="KW-0456">Lyase</keyword>
<evidence type="ECO:0000256" key="2">
    <source>
        <dbReference type="ARBA" id="ARBA00022833"/>
    </source>
</evidence>
<evidence type="ECO:0000313" key="7">
    <source>
        <dbReference type="Proteomes" id="UP000196694"/>
    </source>
</evidence>
<evidence type="ECO:0000313" key="6">
    <source>
        <dbReference type="EMBL" id="OWJ54585.1"/>
    </source>
</evidence>
<dbReference type="PANTHER" id="PTHR12589:SF7">
    <property type="entry name" value="6-PYRUVOYL TETRAHYDROBIOPTERIN SYNTHASE"/>
    <property type="match status" value="1"/>
</dbReference>
<evidence type="ECO:0000256" key="5">
    <source>
        <dbReference type="PIRSR" id="PIRSR006113-2"/>
    </source>
</evidence>
<dbReference type="Proteomes" id="UP000196694">
    <property type="component" value="Unassembled WGS sequence"/>
</dbReference>
<proteinExistence type="predicted"/>
<dbReference type="Pfam" id="PF01242">
    <property type="entry name" value="PTPS"/>
    <property type="match status" value="1"/>
</dbReference>
<dbReference type="GO" id="GO:0046872">
    <property type="term" value="F:metal ion binding"/>
    <property type="evidence" value="ECO:0007669"/>
    <property type="project" value="UniProtKB-KW"/>
</dbReference>
<feature type="active site" description="Proton acceptor" evidence="4">
    <location>
        <position position="39"/>
    </location>
</feature>
<accession>A0A211YNI6</accession>
<evidence type="ECO:0000256" key="4">
    <source>
        <dbReference type="PIRSR" id="PIRSR006113-1"/>
    </source>
</evidence>
<reference evidence="6 7" key="1">
    <citation type="submission" date="2017-05" db="EMBL/GenBank/DDBJ databases">
        <title>The draft genome of the hyperthermophilic archaeon 'Pyrodictium delaneyi strain Hulk', an iron and nitrate reducer, reveals the capacity for sulfate reduction.</title>
        <authorList>
            <person name="Demey L.M."/>
            <person name="Miller C."/>
            <person name="Manzella M."/>
            <person name="Reguera G."/>
            <person name="Kashefi K."/>
        </authorList>
    </citation>
    <scope>NUCLEOTIDE SEQUENCE [LARGE SCALE GENOMIC DNA]</scope>
    <source>
        <strain evidence="6 7">Hulk</strain>
    </source>
</reference>
<dbReference type="PIRSF" id="PIRSF006113">
    <property type="entry name" value="PTP_synth"/>
    <property type="match status" value="1"/>
</dbReference>
<dbReference type="GO" id="GO:0070497">
    <property type="term" value="F:6-carboxytetrahydropterin synthase activity"/>
    <property type="evidence" value="ECO:0007669"/>
    <property type="project" value="TreeGrafter"/>
</dbReference>
<feature type="binding site" evidence="5">
    <location>
        <position position="31"/>
    </location>
    <ligand>
        <name>Zn(2+)</name>
        <dbReference type="ChEBI" id="CHEBI:29105"/>
    </ligand>
</feature>
<feature type="binding site" evidence="5">
    <location>
        <position position="43"/>
    </location>
    <ligand>
        <name>Zn(2+)</name>
        <dbReference type="ChEBI" id="CHEBI:29105"/>
    </ligand>
</feature>